<dbReference type="EMBL" id="APCN01009236">
    <property type="status" value="NOT_ANNOTATED_CDS"/>
    <property type="molecule type" value="Genomic_DNA"/>
</dbReference>
<keyword evidence="2" id="KW-1185">Reference proteome</keyword>
<dbReference type="VEuPathDB" id="VectorBase:AARA21_005485"/>
<dbReference type="Proteomes" id="UP000075840">
    <property type="component" value="Unassembled WGS sequence"/>
</dbReference>
<name>A0A182IES3_ANOAR</name>
<dbReference type="PANTHER" id="PTHR33053:SF9">
    <property type="entry name" value="AGAP000105-PA"/>
    <property type="match status" value="1"/>
</dbReference>
<evidence type="ECO:0000313" key="1">
    <source>
        <dbReference type="EnsemblMetazoa" id="AARA012100-PA"/>
    </source>
</evidence>
<sequence>MKNGVEVDGRRVNFKIRAIIADSPARAFIKGVANFNSFAGCLKCTTEGIKLQGRVTFLDCNASERTDEAFRKQMYGDHHKIDSPLLLLDNFDIILQIIVSDQLHLIDLGVTKRFLIGLIEDVYKEHWPLANNLLQLFVKKYADIYGPQFVSSNIHNLLHVYKEVKHFGPLYTLSSYKFENLLQQMKLLLRNGYKCLEQVINRLLEQDEYYVHKKKDSFNYPFIHQRGNIITLHIREAFCLKYGQRNGWFLTKSGYVCQYINAVSHIKNNQTNFKITAKRLINTSNSFDYPFDSRIMHMHRGNLSNLEKNDISIDLDD</sequence>
<dbReference type="PANTHER" id="PTHR33053">
    <property type="entry name" value="PROTEIN, PUTATIVE-RELATED"/>
    <property type="match status" value="1"/>
</dbReference>
<dbReference type="VEuPathDB" id="VectorBase:AARA012100"/>
<evidence type="ECO:0000313" key="2">
    <source>
        <dbReference type="Proteomes" id="UP000075840"/>
    </source>
</evidence>
<dbReference type="AlphaFoldDB" id="A0A182IES3"/>
<accession>A0A182IES3</accession>
<protein>
    <submittedName>
        <fullName evidence="1">Uncharacterized protein</fullName>
    </submittedName>
</protein>
<reference evidence="1" key="1">
    <citation type="submission" date="2022-08" db="UniProtKB">
        <authorList>
            <consortium name="EnsemblMetazoa"/>
        </authorList>
    </citation>
    <scope>IDENTIFICATION</scope>
    <source>
        <strain evidence="1">Dongola</strain>
    </source>
</reference>
<dbReference type="EnsemblMetazoa" id="AARA012100-RA">
    <property type="protein sequence ID" value="AARA012100-PA"/>
    <property type="gene ID" value="AARA012100"/>
</dbReference>
<organism evidence="1 2">
    <name type="scientific">Anopheles arabiensis</name>
    <name type="common">Mosquito</name>
    <dbReference type="NCBI Taxonomy" id="7173"/>
    <lineage>
        <taxon>Eukaryota</taxon>
        <taxon>Metazoa</taxon>
        <taxon>Ecdysozoa</taxon>
        <taxon>Arthropoda</taxon>
        <taxon>Hexapoda</taxon>
        <taxon>Insecta</taxon>
        <taxon>Pterygota</taxon>
        <taxon>Neoptera</taxon>
        <taxon>Endopterygota</taxon>
        <taxon>Diptera</taxon>
        <taxon>Nematocera</taxon>
        <taxon>Culicoidea</taxon>
        <taxon>Culicidae</taxon>
        <taxon>Anophelinae</taxon>
        <taxon>Anopheles</taxon>
    </lineage>
</organism>
<dbReference type="VEuPathDB" id="VectorBase:AARA21_014149"/>
<proteinExistence type="predicted"/>